<evidence type="ECO:0000256" key="2">
    <source>
        <dbReference type="ARBA" id="ARBA00006275"/>
    </source>
</evidence>
<dbReference type="KEGG" id="smon:AWR27_00645"/>
<accession>A0A1P9WRI2</accession>
<dbReference type="SUPFAM" id="SSF48452">
    <property type="entry name" value="TPR-like"/>
    <property type="match status" value="1"/>
</dbReference>
<evidence type="ECO:0000256" key="4">
    <source>
        <dbReference type="ARBA" id="ARBA00023136"/>
    </source>
</evidence>
<feature type="domain" description="RagB/SusD" evidence="6">
    <location>
        <begin position="335"/>
        <end position="560"/>
    </location>
</feature>
<dbReference type="GO" id="GO:0009279">
    <property type="term" value="C:cell outer membrane"/>
    <property type="evidence" value="ECO:0007669"/>
    <property type="project" value="UniProtKB-SubCell"/>
</dbReference>
<sequence length="593" mass="66924">MKSIYIFLLIAFVLAGCKDYLEEEIVSGTSYEYYDTEDGIGKALNAVYAPLRDFHATENVGVDMNVLGTHIWTDGSTGKVFNEYNATLNSTHANLSTLWTAYYRGINTANIVIEKTPIVPASSFLTTTANRNQWIGEARFMRAFYYFHLVQQFGRVPLQLTPNLEARKDFQRASVAAVYQAIINDLRFASASLPAVARNYGRATRGAANHLLAKVYLTRGSAITDARGQKTTDMDSAAHYAEAVINSGTYSLVSDYGRLIDIGNQRNSEVIFAITFNPDIRFGGFDKTGNWTHVCWLWGYDVVAGMKRDIPNGRPGIRTVPTDYALNMFDWGKGFRKWDSRFYKNFKWVFYANNAATIPKWTAANAPNPSLVGKARFAEGDTAIYLSMDAGVSDATIARRSYTWIPRNKFVQGTQKRFPVLLKSLDPNRADLTIVSSRDWWYARLAETYLIAAEAHGRMGRYAKAVEYINKVRERAAYKEGEVKPGQFLTTEGGSRADLTKSTVNQMLIPVDSVNSATKIVTFMMNERARELLGEGHEKYDLLRTELFYDWVKRYNTQATGLQPYHKLMPIPQAVHIDRLSDPTNKDHQNEGY</sequence>
<proteinExistence type="inferred from homology"/>
<evidence type="ECO:0000259" key="7">
    <source>
        <dbReference type="Pfam" id="PF14322"/>
    </source>
</evidence>
<evidence type="ECO:0000256" key="5">
    <source>
        <dbReference type="ARBA" id="ARBA00023237"/>
    </source>
</evidence>
<name>A0A1P9WRI2_9BACT</name>
<dbReference type="EMBL" id="CP014263">
    <property type="protein sequence ID" value="AQG77985.1"/>
    <property type="molecule type" value="Genomic_DNA"/>
</dbReference>
<evidence type="ECO:0000313" key="8">
    <source>
        <dbReference type="EMBL" id="AQG77985.1"/>
    </source>
</evidence>
<keyword evidence="5" id="KW-0998">Cell outer membrane</keyword>
<evidence type="ECO:0000259" key="6">
    <source>
        <dbReference type="Pfam" id="PF07980"/>
    </source>
</evidence>
<keyword evidence="3" id="KW-0732">Signal</keyword>
<dbReference type="OrthoDB" id="9792139at2"/>
<dbReference type="Gene3D" id="1.25.40.390">
    <property type="match status" value="1"/>
</dbReference>
<dbReference type="Pfam" id="PF07980">
    <property type="entry name" value="SusD_RagB"/>
    <property type="match status" value="1"/>
</dbReference>
<dbReference type="Proteomes" id="UP000187941">
    <property type="component" value="Chromosome"/>
</dbReference>
<protein>
    <recommendedName>
        <fullName evidence="10">Carbohydrate-binding protein SusD</fullName>
    </recommendedName>
</protein>
<dbReference type="InterPro" id="IPR011990">
    <property type="entry name" value="TPR-like_helical_dom_sf"/>
</dbReference>
<dbReference type="Pfam" id="PF14322">
    <property type="entry name" value="SusD-like_3"/>
    <property type="match status" value="1"/>
</dbReference>
<dbReference type="RefSeq" id="WP_077129410.1">
    <property type="nucleotide sequence ID" value="NZ_CP014263.1"/>
</dbReference>
<organism evidence="8 9">
    <name type="scientific">Spirosoma montaniterrae</name>
    <dbReference type="NCBI Taxonomy" id="1178516"/>
    <lineage>
        <taxon>Bacteria</taxon>
        <taxon>Pseudomonadati</taxon>
        <taxon>Bacteroidota</taxon>
        <taxon>Cytophagia</taxon>
        <taxon>Cytophagales</taxon>
        <taxon>Cytophagaceae</taxon>
        <taxon>Spirosoma</taxon>
    </lineage>
</organism>
<dbReference type="PROSITE" id="PS51257">
    <property type="entry name" value="PROKAR_LIPOPROTEIN"/>
    <property type="match status" value="1"/>
</dbReference>
<keyword evidence="9" id="KW-1185">Reference proteome</keyword>
<evidence type="ECO:0000256" key="1">
    <source>
        <dbReference type="ARBA" id="ARBA00004442"/>
    </source>
</evidence>
<evidence type="ECO:0000313" key="9">
    <source>
        <dbReference type="Proteomes" id="UP000187941"/>
    </source>
</evidence>
<dbReference type="InterPro" id="IPR033985">
    <property type="entry name" value="SusD-like_N"/>
</dbReference>
<evidence type="ECO:0000256" key="3">
    <source>
        <dbReference type="ARBA" id="ARBA00022729"/>
    </source>
</evidence>
<feature type="domain" description="SusD-like N-terminal" evidence="7">
    <location>
        <begin position="19"/>
        <end position="217"/>
    </location>
</feature>
<comment type="similarity">
    <text evidence="2">Belongs to the SusD family.</text>
</comment>
<dbReference type="InterPro" id="IPR012944">
    <property type="entry name" value="SusD_RagB_dom"/>
</dbReference>
<dbReference type="STRING" id="1178516.AWR27_00645"/>
<comment type="subcellular location">
    <subcellularLocation>
        <location evidence="1">Cell outer membrane</location>
    </subcellularLocation>
</comment>
<reference evidence="8 9" key="1">
    <citation type="submission" date="2016-01" db="EMBL/GenBank/DDBJ databases">
        <authorList>
            <person name="Oliw E.H."/>
        </authorList>
    </citation>
    <scope>NUCLEOTIDE SEQUENCE [LARGE SCALE GENOMIC DNA]</scope>
    <source>
        <strain evidence="8 9">DY10</strain>
    </source>
</reference>
<gene>
    <name evidence="8" type="ORF">AWR27_00645</name>
</gene>
<evidence type="ECO:0008006" key="10">
    <source>
        <dbReference type="Google" id="ProtNLM"/>
    </source>
</evidence>
<dbReference type="AlphaFoldDB" id="A0A1P9WRI2"/>
<keyword evidence="4" id="KW-0472">Membrane</keyword>